<protein>
    <submittedName>
        <fullName evidence="1">Uncharacterized protein</fullName>
    </submittedName>
</protein>
<dbReference type="Proteomes" id="UP000191116">
    <property type="component" value="Unassembled WGS sequence"/>
</dbReference>
<organism evidence="1 2">
    <name type="scientific">Photobacterium toruni</name>
    <dbReference type="NCBI Taxonomy" id="1935446"/>
    <lineage>
        <taxon>Bacteria</taxon>
        <taxon>Pseudomonadati</taxon>
        <taxon>Pseudomonadota</taxon>
        <taxon>Gammaproteobacteria</taxon>
        <taxon>Vibrionales</taxon>
        <taxon>Vibrionaceae</taxon>
        <taxon>Photobacterium</taxon>
    </lineage>
</organism>
<dbReference type="RefSeq" id="WP_080174553.1">
    <property type="nucleotide sequence ID" value="NZ_AP024854.1"/>
</dbReference>
<evidence type="ECO:0000313" key="2">
    <source>
        <dbReference type="Proteomes" id="UP000191116"/>
    </source>
</evidence>
<dbReference type="AlphaFoldDB" id="A0A1T4SR64"/>
<reference evidence="1 2" key="1">
    <citation type="submission" date="2017-02" db="EMBL/GenBank/DDBJ databases">
        <authorList>
            <person name="Peterson S.W."/>
        </authorList>
    </citation>
    <scope>NUCLEOTIDE SEQUENCE [LARGE SCALE GENOMIC DNA]</scope>
    <source>
        <strain evidence="1 2">CECT 9189</strain>
    </source>
</reference>
<dbReference type="EMBL" id="FUWP01000006">
    <property type="protein sequence ID" value="SKA30719.1"/>
    <property type="molecule type" value="Genomic_DNA"/>
</dbReference>
<name>A0A1T4SR64_9GAMM</name>
<sequence>MMSFIKIQLVDGISVNGIISVIGDDDMEYVVINKNKIIALVINNENYEISLLLTKGRYVDLSFNKLINEFYRVERELVS</sequence>
<accession>A0A1T4SR64</accession>
<proteinExistence type="predicted"/>
<evidence type="ECO:0000313" key="1">
    <source>
        <dbReference type="EMBL" id="SKA30719.1"/>
    </source>
</evidence>
<gene>
    <name evidence="1" type="ORF">CZ814_01723</name>
</gene>